<evidence type="ECO:0008006" key="7">
    <source>
        <dbReference type="Google" id="ProtNLM"/>
    </source>
</evidence>
<dbReference type="RefSeq" id="XP_011303807.1">
    <property type="nucleotide sequence ID" value="XM_011305505.1"/>
</dbReference>
<proteinExistence type="predicted"/>
<dbReference type="RefSeq" id="XP_011303806.1">
    <property type="nucleotide sequence ID" value="XM_011305504.1"/>
</dbReference>
<keyword evidence="2" id="KW-1185">Reference proteome</keyword>
<evidence type="ECO:0000313" key="2">
    <source>
        <dbReference type="Proteomes" id="UP000694866"/>
    </source>
</evidence>
<sequence>MSWLFGRKKTKDSPSDSGEETASNIDDYILVEKQVNAPSPVGGAGADPTKNFGLYPYLPQNSSTNVPQIPSNVSSLDILCDAPNYLPCIKFQLNKMLENDVEMDRIHADEILSFILRIKSENYDYDFSLENSVINEMATSSG</sequence>
<evidence type="ECO:0000313" key="4">
    <source>
        <dbReference type="RefSeq" id="XP_011303805.1"/>
    </source>
</evidence>
<accession>A0A9R1TZR4</accession>
<dbReference type="OrthoDB" id="5959275at2759"/>
<accession>A0A9R1T6L1</accession>
<dbReference type="AlphaFoldDB" id="A0A9R1T6S4"/>
<feature type="compositionally biased region" description="Basic residues" evidence="1">
    <location>
        <begin position="1"/>
        <end position="10"/>
    </location>
</feature>
<accession>A0A9R1T6S4</accession>
<gene>
    <name evidence="3 4 5 6" type="primary">LOC105266969</name>
</gene>
<dbReference type="KEGG" id="fas:105266969"/>
<evidence type="ECO:0000313" key="6">
    <source>
        <dbReference type="RefSeq" id="XP_011303807.1"/>
    </source>
</evidence>
<evidence type="ECO:0000313" key="3">
    <source>
        <dbReference type="RefSeq" id="XP_011303804.1"/>
    </source>
</evidence>
<accession>A0A9R1U1K5</accession>
<protein>
    <recommendedName>
        <fullName evidence="7">UMA domain-containing protein</fullName>
    </recommendedName>
</protein>
<dbReference type="RefSeq" id="XP_011303805.1">
    <property type="nucleotide sequence ID" value="XM_011305503.1"/>
</dbReference>
<feature type="region of interest" description="Disordered" evidence="1">
    <location>
        <begin position="1"/>
        <end position="25"/>
    </location>
</feature>
<evidence type="ECO:0000256" key="1">
    <source>
        <dbReference type="SAM" id="MobiDB-lite"/>
    </source>
</evidence>
<reference evidence="3 4" key="1">
    <citation type="submission" date="2025-04" db="UniProtKB">
        <authorList>
            <consortium name="RefSeq"/>
        </authorList>
    </citation>
    <scope>IDENTIFICATION</scope>
    <source>
        <strain evidence="3 4">USDA-PBARC FA_bdor</strain>
        <tissue evidence="3 4">Whole organism</tissue>
    </source>
</reference>
<dbReference type="Proteomes" id="UP000694866">
    <property type="component" value="Unplaced"/>
</dbReference>
<evidence type="ECO:0000313" key="5">
    <source>
        <dbReference type="RefSeq" id="XP_011303806.1"/>
    </source>
</evidence>
<dbReference type="GeneID" id="105266969"/>
<dbReference type="RefSeq" id="XP_011303804.1">
    <property type="nucleotide sequence ID" value="XM_011305502.1"/>
</dbReference>
<name>A0A9R1T6S4_9HYME</name>
<organism evidence="2 3">
    <name type="scientific">Fopius arisanus</name>
    <dbReference type="NCBI Taxonomy" id="64838"/>
    <lineage>
        <taxon>Eukaryota</taxon>
        <taxon>Metazoa</taxon>
        <taxon>Ecdysozoa</taxon>
        <taxon>Arthropoda</taxon>
        <taxon>Hexapoda</taxon>
        <taxon>Insecta</taxon>
        <taxon>Pterygota</taxon>
        <taxon>Neoptera</taxon>
        <taxon>Endopterygota</taxon>
        <taxon>Hymenoptera</taxon>
        <taxon>Apocrita</taxon>
        <taxon>Ichneumonoidea</taxon>
        <taxon>Braconidae</taxon>
        <taxon>Opiinae</taxon>
        <taxon>Fopius</taxon>
    </lineage>
</organism>